<evidence type="ECO:0000256" key="2">
    <source>
        <dbReference type="ARBA" id="ARBA00023015"/>
    </source>
</evidence>
<evidence type="ECO:0000313" key="10">
    <source>
        <dbReference type="Proteomes" id="UP000816034"/>
    </source>
</evidence>
<evidence type="ECO:0000256" key="3">
    <source>
        <dbReference type="ARBA" id="ARBA00023054"/>
    </source>
</evidence>
<feature type="compositionally biased region" description="Polar residues" evidence="7">
    <location>
        <begin position="130"/>
        <end position="141"/>
    </location>
</feature>
<dbReference type="PANTHER" id="PTHR46373:SF2">
    <property type="entry name" value="RWP-RK DOMAIN-CONTAINING PROTEIN"/>
    <property type="match status" value="1"/>
</dbReference>
<keyword evidence="3" id="KW-0175">Coiled coil</keyword>
<feature type="region of interest" description="Disordered" evidence="7">
    <location>
        <begin position="299"/>
        <end position="328"/>
    </location>
</feature>
<accession>A0AA88H7F9</accession>
<dbReference type="PROSITE" id="PS51519">
    <property type="entry name" value="RWP_RK"/>
    <property type="match status" value="1"/>
</dbReference>
<keyword evidence="5" id="KW-0804">Transcription</keyword>
<gene>
    <name evidence="9" type="ORF">C9374_007263</name>
</gene>
<dbReference type="Pfam" id="PF02042">
    <property type="entry name" value="RWP-RK"/>
    <property type="match status" value="1"/>
</dbReference>
<comment type="function">
    <text evidence="1">Putative transcription factor.</text>
</comment>
<reference evidence="9 10" key="1">
    <citation type="journal article" date="2018" name="BMC Genomics">
        <title>The genome of Naegleria lovaniensis, the basis for a comparative approach to unravel pathogenicity factors of the human pathogenic amoeba N. fowleri.</title>
        <authorList>
            <person name="Liechti N."/>
            <person name="Schurch N."/>
            <person name="Bruggmann R."/>
            <person name="Wittwer M."/>
        </authorList>
    </citation>
    <scope>NUCLEOTIDE SEQUENCE [LARGE SCALE GENOMIC DNA]</scope>
    <source>
        <strain evidence="9 10">ATCC 30569</strain>
    </source>
</reference>
<feature type="region of interest" description="Disordered" evidence="7">
    <location>
        <begin position="71"/>
        <end position="97"/>
    </location>
</feature>
<comment type="caution">
    <text evidence="9">The sequence shown here is derived from an EMBL/GenBank/DDBJ whole genome shotgun (WGS) entry which is preliminary data.</text>
</comment>
<keyword evidence="4" id="KW-0238">DNA-binding</keyword>
<dbReference type="EMBL" id="PYSW02000002">
    <property type="protein sequence ID" value="KAG2393732.1"/>
    <property type="molecule type" value="Genomic_DNA"/>
</dbReference>
<sequence>MSSSSLLSSKVLPTFQPNTASPSIVILNSPEKNMSSAIALVHMNTHVDLYKDSSLSESLQEFPNHMHYDFLRPSQDPEGPTASIPSNTINSVSPCMQTPPTMIMDQQMDQRNPTTRALNVITMTEEETIRSGSSNNASSLLKRTKKRNASSSTSSSSTRQKRNKCPENSSSSATTTTSSSTTTTTDSGRDTSDYGQSSNSSSSSTSISHHHITASSRMKCSDVKNTFTTSYHTQVIRCNRTSNNQNSYIRYDDIKPYFYFPESEAAKRLGCSKSKLKRIKTRLNIERWPYRRIQSLLNQKSSNKKENLSHQSKAKHDHSTTTDNTRNVLNHSSSNAIDLAVQFVLDYPNLITKYTNEDITLIATRMDRIKISNLLL</sequence>
<evidence type="ECO:0000256" key="5">
    <source>
        <dbReference type="ARBA" id="ARBA00023163"/>
    </source>
</evidence>
<protein>
    <recommendedName>
        <fullName evidence="8">RWP-RK domain-containing protein</fullName>
    </recommendedName>
</protein>
<feature type="region of interest" description="Disordered" evidence="7">
    <location>
        <begin position="124"/>
        <end position="218"/>
    </location>
</feature>
<keyword evidence="6" id="KW-0539">Nucleus</keyword>
<evidence type="ECO:0000259" key="8">
    <source>
        <dbReference type="PROSITE" id="PS51519"/>
    </source>
</evidence>
<proteinExistence type="predicted"/>
<dbReference type="GO" id="GO:0003700">
    <property type="term" value="F:DNA-binding transcription factor activity"/>
    <property type="evidence" value="ECO:0007669"/>
    <property type="project" value="InterPro"/>
</dbReference>
<feature type="domain" description="RWP-RK" evidence="8">
    <location>
        <begin position="231"/>
        <end position="316"/>
    </location>
</feature>
<evidence type="ECO:0000313" key="9">
    <source>
        <dbReference type="EMBL" id="KAG2393732.1"/>
    </source>
</evidence>
<dbReference type="InterPro" id="IPR003035">
    <property type="entry name" value="RWP-RK_dom"/>
</dbReference>
<evidence type="ECO:0000256" key="7">
    <source>
        <dbReference type="SAM" id="MobiDB-lite"/>
    </source>
</evidence>
<feature type="compositionally biased region" description="Low complexity" evidence="7">
    <location>
        <begin position="197"/>
        <end position="207"/>
    </location>
</feature>
<name>A0AA88H7F9_NAELO</name>
<organism evidence="9 10">
    <name type="scientific">Naegleria lovaniensis</name>
    <name type="common">Amoeba</name>
    <dbReference type="NCBI Taxonomy" id="51637"/>
    <lineage>
        <taxon>Eukaryota</taxon>
        <taxon>Discoba</taxon>
        <taxon>Heterolobosea</taxon>
        <taxon>Tetramitia</taxon>
        <taxon>Eutetramitia</taxon>
        <taxon>Vahlkampfiidae</taxon>
        <taxon>Naegleria</taxon>
    </lineage>
</organism>
<dbReference type="GeneID" id="68099717"/>
<dbReference type="InterPro" id="IPR044607">
    <property type="entry name" value="RKD-like"/>
</dbReference>
<dbReference type="AlphaFoldDB" id="A0AA88H7F9"/>
<feature type="compositionally biased region" description="Low complexity" evidence="7">
    <location>
        <begin position="169"/>
        <end position="186"/>
    </location>
</feature>
<dbReference type="GO" id="GO:0003677">
    <property type="term" value="F:DNA binding"/>
    <property type="evidence" value="ECO:0007669"/>
    <property type="project" value="UniProtKB-KW"/>
</dbReference>
<dbReference type="RefSeq" id="XP_044555626.1">
    <property type="nucleotide sequence ID" value="XM_044697214.1"/>
</dbReference>
<evidence type="ECO:0000256" key="6">
    <source>
        <dbReference type="ARBA" id="ARBA00023242"/>
    </source>
</evidence>
<evidence type="ECO:0000256" key="1">
    <source>
        <dbReference type="ARBA" id="ARBA00004049"/>
    </source>
</evidence>
<feature type="compositionally biased region" description="Polar residues" evidence="7">
    <location>
        <begin position="83"/>
        <end position="97"/>
    </location>
</feature>
<evidence type="ECO:0000256" key="4">
    <source>
        <dbReference type="ARBA" id="ARBA00023125"/>
    </source>
</evidence>
<keyword evidence="2" id="KW-0805">Transcription regulation</keyword>
<keyword evidence="10" id="KW-1185">Reference proteome</keyword>
<dbReference type="Proteomes" id="UP000816034">
    <property type="component" value="Unassembled WGS sequence"/>
</dbReference>
<dbReference type="PANTHER" id="PTHR46373">
    <property type="entry name" value="PROTEIN RKD4"/>
    <property type="match status" value="1"/>
</dbReference>